<comment type="caution">
    <text evidence="1">The sequence shown here is derived from an EMBL/GenBank/DDBJ whole genome shotgun (WGS) entry which is preliminary data.</text>
</comment>
<evidence type="ECO:0000313" key="2">
    <source>
        <dbReference type="Proteomes" id="UP000011744"/>
    </source>
</evidence>
<dbReference type="EMBL" id="AONQ01000016">
    <property type="protein sequence ID" value="EME70541.1"/>
    <property type="molecule type" value="Genomic_DNA"/>
</dbReference>
<dbReference type="SUPFAM" id="SSF53335">
    <property type="entry name" value="S-adenosyl-L-methionine-dependent methyltransferases"/>
    <property type="match status" value="1"/>
</dbReference>
<dbReference type="STRING" id="1244869.H261_07923"/>
<dbReference type="AlphaFoldDB" id="M2YC08"/>
<organism evidence="1 2">
    <name type="scientific">Paramagnetospirillum caucaseum</name>
    <dbReference type="NCBI Taxonomy" id="1244869"/>
    <lineage>
        <taxon>Bacteria</taxon>
        <taxon>Pseudomonadati</taxon>
        <taxon>Pseudomonadota</taxon>
        <taxon>Alphaproteobacteria</taxon>
        <taxon>Rhodospirillales</taxon>
        <taxon>Magnetospirillaceae</taxon>
        <taxon>Paramagnetospirillum</taxon>
    </lineage>
</organism>
<sequence>MFLSIEDYDSQERTARSRLSAREISAFGPVTFQDYGYPVVVREEIELLRYVDAMHEYSAPNLLADGVVLSIDEAELIRDVSEVVLTLTATHFQRPIRPWLATLSAIETLRLVNGWAGKVGKKSLTVFEFGPGSAYLGAFLCRAGHRLIAMDNSQGFYLWQNRLYGALAGDSVLDFAVPDAGPLRDDPTKVITHVPWWQFLTLTGTMPFAVDVVLSEHCLVEMSQDARRFALRISNQMLKRDGASAHLFEHLGGTSRHGSRAALFHEFDAAGFDAIAKRLFYAFVPKSGPLSDLAIAPDDMAATGIFRRLAVKRRRNALRARFPLVSLDNGLPRFAPSGRTETVAAREVIPFLASEAPLDYAFLAHAGVTVPGNLK</sequence>
<dbReference type="Proteomes" id="UP000011744">
    <property type="component" value="Unassembled WGS sequence"/>
</dbReference>
<protein>
    <submittedName>
        <fullName evidence="1">Uncharacterized protein</fullName>
    </submittedName>
</protein>
<reference evidence="1 2" key="1">
    <citation type="journal article" date="2014" name="Genome Announc.">
        <title>Draft Genome Sequence of Magnetospirillum sp. Strain SO-1, a Freshwater Magnetotactic Bacterium Isolated from the Ol'khovka River, Russia.</title>
        <authorList>
            <person name="Grouzdev D.S."/>
            <person name="Dziuba M.V."/>
            <person name="Sukhacheva M.S."/>
            <person name="Mardanov A.V."/>
            <person name="Beletskiy A.V."/>
            <person name="Kuznetsov B.B."/>
            <person name="Skryabin K.G."/>
        </authorList>
    </citation>
    <scope>NUCLEOTIDE SEQUENCE [LARGE SCALE GENOMIC DNA]</scope>
    <source>
        <strain evidence="1 2">SO-1</strain>
    </source>
</reference>
<proteinExistence type="predicted"/>
<gene>
    <name evidence="1" type="ORF">H261_07923</name>
</gene>
<dbReference type="InterPro" id="IPR029063">
    <property type="entry name" value="SAM-dependent_MTases_sf"/>
</dbReference>
<name>M2YC08_9PROT</name>
<evidence type="ECO:0000313" key="1">
    <source>
        <dbReference type="EMBL" id="EME70541.1"/>
    </source>
</evidence>
<dbReference type="RefSeq" id="WP_008616185.1">
    <property type="nucleotide sequence ID" value="NZ_AONQ01000016.1"/>
</dbReference>
<keyword evidence="2" id="KW-1185">Reference proteome</keyword>
<dbReference type="Gene3D" id="3.40.50.150">
    <property type="entry name" value="Vaccinia Virus protein VP39"/>
    <property type="match status" value="1"/>
</dbReference>
<accession>M2YC08</accession>
<dbReference type="PATRIC" id="fig|1244869.3.peg.1601"/>